<protein>
    <submittedName>
        <fullName evidence="2">Uncharacterized protein</fullName>
    </submittedName>
</protein>
<evidence type="ECO:0000256" key="1">
    <source>
        <dbReference type="SAM" id="MobiDB-lite"/>
    </source>
</evidence>
<proteinExistence type="predicted"/>
<sequence length="68" mass="7710">MIADFVIADNRRPQHRQRGTQQIAPAQLTSAEQVVDQCDIQGSKHGKQQKFRDRQIEIGAESQQVHDA</sequence>
<dbReference type="HOGENOM" id="CLU_2788401_0_0_6"/>
<reference evidence="2 3" key="1">
    <citation type="journal article" date="2014" name="Proc. Natl. Acad. Sci. U.S.A.">
        <title>Molecular dissection of the evolution of carbapenem-resistant multilocus sequence type 258 Klebsiella pneumoniae.</title>
        <authorList>
            <person name="Deleo F.R."/>
            <person name="Chen L."/>
            <person name="Porcella S.F."/>
            <person name="Martens C.A."/>
            <person name="Kobayashi S.D."/>
            <person name="Porter A.R."/>
            <person name="Chavda K.D."/>
            <person name="Jacobs M.R."/>
            <person name="Mathema B."/>
            <person name="Olsen R.J."/>
            <person name="Bonomo R.A."/>
            <person name="Musser J.M."/>
            <person name="Kreiswirth B.N."/>
        </authorList>
    </citation>
    <scope>NUCLEOTIDE SEQUENCE [LARGE SCALE GENOMIC DNA]</scope>
    <source>
        <strain evidence="2">30684/NJST258_2</strain>
    </source>
</reference>
<accession>W8V6Y8</accession>
<dbReference type="EMBL" id="CP006918">
    <property type="protein sequence ID" value="AHM81997.1"/>
    <property type="molecule type" value="Genomic_DNA"/>
</dbReference>
<dbReference type="AlphaFoldDB" id="W8V6Y8"/>
<name>W8V6Y8_KLEPN</name>
<organism evidence="2 3">
    <name type="scientific">Klebsiella pneumoniae 30684/NJST258_2</name>
    <dbReference type="NCBI Taxonomy" id="1420013"/>
    <lineage>
        <taxon>Bacteria</taxon>
        <taxon>Pseudomonadati</taxon>
        <taxon>Pseudomonadota</taxon>
        <taxon>Gammaproteobacteria</taxon>
        <taxon>Enterobacterales</taxon>
        <taxon>Enterobacteriaceae</taxon>
        <taxon>Klebsiella/Raoultella group</taxon>
        <taxon>Klebsiella</taxon>
        <taxon>Klebsiella pneumoniae complex</taxon>
    </lineage>
</organism>
<evidence type="ECO:0000313" key="2">
    <source>
        <dbReference type="EMBL" id="AHM81997.1"/>
    </source>
</evidence>
<gene>
    <name evidence="2" type="ORF">KPNJ2_05229</name>
</gene>
<dbReference type="KEGG" id="kps:KPNJ2_05229"/>
<feature type="region of interest" description="Disordered" evidence="1">
    <location>
        <begin position="43"/>
        <end position="68"/>
    </location>
</feature>
<evidence type="ECO:0000313" key="3">
    <source>
        <dbReference type="Proteomes" id="UP000019586"/>
    </source>
</evidence>
<dbReference type="Proteomes" id="UP000019586">
    <property type="component" value="Chromosome"/>
</dbReference>
<feature type="region of interest" description="Disordered" evidence="1">
    <location>
        <begin position="1"/>
        <end position="22"/>
    </location>
</feature>